<reference evidence="2" key="1">
    <citation type="submission" date="2018-05" db="EMBL/GenBank/DDBJ databases">
        <authorList>
            <person name="Lanie J.A."/>
            <person name="Ng W.-L."/>
            <person name="Kazmierczak K.M."/>
            <person name="Andrzejewski T.M."/>
            <person name="Davidsen T.M."/>
            <person name="Wayne K.J."/>
            <person name="Tettelin H."/>
            <person name="Glass J.I."/>
            <person name="Rusch D."/>
            <person name="Podicherti R."/>
            <person name="Tsui H.-C.T."/>
            <person name="Winkler M.E."/>
        </authorList>
    </citation>
    <scope>NUCLEOTIDE SEQUENCE</scope>
</reference>
<feature type="region of interest" description="Disordered" evidence="1">
    <location>
        <begin position="91"/>
        <end position="113"/>
    </location>
</feature>
<organism evidence="2">
    <name type="scientific">marine metagenome</name>
    <dbReference type="NCBI Taxonomy" id="408172"/>
    <lineage>
        <taxon>unclassified sequences</taxon>
        <taxon>metagenomes</taxon>
        <taxon>ecological metagenomes</taxon>
    </lineage>
</organism>
<gene>
    <name evidence="2" type="ORF">METZ01_LOCUS439423</name>
</gene>
<sequence>MTTGDFVPFGGDLGNQSTASFVRTGSGTPVDKTPSEIAPVTPAETNDLPGQIHQILQDHLSGESLENAAVAIRSAVAAAPARVALPEIKLTPAPAPEGEMENEGESASTTPPVLEYEREDDVVRRVIVNCSCGQSIHLDCDY</sequence>
<evidence type="ECO:0000313" key="2">
    <source>
        <dbReference type="EMBL" id="SVD86569.1"/>
    </source>
</evidence>
<name>A0A382YUF7_9ZZZZ</name>
<feature type="compositionally biased region" description="Polar residues" evidence="1">
    <location>
        <begin position="17"/>
        <end position="27"/>
    </location>
</feature>
<proteinExistence type="predicted"/>
<dbReference type="AlphaFoldDB" id="A0A382YUF7"/>
<dbReference type="EMBL" id="UINC01178425">
    <property type="protein sequence ID" value="SVD86569.1"/>
    <property type="molecule type" value="Genomic_DNA"/>
</dbReference>
<protein>
    <submittedName>
        <fullName evidence="2">Uncharacterized protein</fullName>
    </submittedName>
</protein>
<accession>A0A382YUF7</accession>
<evidence type="ECO:0000256" key="1">
    <source>
        <dbReference type="SAM" id="MobiDB-lite"/>
    </source>
</evidence>
<feature type="region of interest" description="Disordered" evidence="1">
    <location>
        <begin position="17"/>
        <end position="46"/>
    </location>
</feature>